<dbReference type="InterPro" id="IPR027417">
    <property type="entry name" value="P-loop_NTPase"/>
</dbReference>
<evidence type="ECO:0000313" key="11">
    <source>
        <dbReference type="Proteomes" id="UP000007879"/>
    </source>
</evidence>
<feature type="transmembrane region" description="Helical" evidence="8">
    <location>
        <begin position="259"/>
        <end position="284"/>
    </location>
</feature>
<evidence type="ECO:0000256" key="7">
    <source>
        <dbReference type="SAM" id="MobiDB-lite"/>
    </source>
</evidence>
<keyword evidence="6 8" id="KW-0472">Membrane</keyword>
<dbReference type="GO" id="GO:0005524">
    <property type="term" value="F:ATP binding"/>
    <property type="evidence" value="ECO:0007669"/>
    <property type="project" value="UniProtKB-KW"/>
</dbReference>
<keyword evidence="3" id="KW-0547">Nucleotide-binding</keyword>
<dbReference type="SUPFAM" id="SSF52540">
    <property type="entry name" value="P-loop containing nucleoside triphosphate hydrolases"/>
    <property type="match status" value="2"/>
</dbReference>
<feature type="transmembrane region" description="Helical" evidence="8">
    <location>
        <begin position="373"/>
        <end position="393"/>
    </location>
</feature>
<dbReference type="Gene3D" id="3.40.50.300">
    <property type="entry name" value="P-loop containing nucleotide triphosphate hydrolases"/>
    <property type="match status" value="2"/>
</dbReference>
<evidence type="ECO:0000256" key="8">
    <source>
        <dbReference type="SAM" id="Phobius"/>
    </source>
</evidence>
<accession>A0A1X7UBY1</accession>
<dbReference type="CDD" id="cd03263">
    <property type="entry name" value="ABC_subfamily_A"/>
    <property type="match status" value="2"/>
</dbReference>
<dbReference type="InParanoid" id="A0A1X7UBY1"/>
<feature type="transmembrane region" description="Helical" evidence="8">
    <location>
        <begin position="1377"/>
        <end position="1402"/>
    </location>
</feature>
<keyword evidence="5 8" id="KW-1133">Transmembrane helix</keyword>
<dbReference type="Pfam" id="PF23321">
    <property type="entry name" value="R1_ABCA1"/>
    <property type="match status" value="1"/>
</dbReference>
<feature type="transmembrane region" description="Helical" evidence="8">
    <location>
        <begin position="1525"/>
        <end position="1544"/>
    </location>
</feature>
<feature type="transmembrane region" description="Helical" evidence="8">
    <location>
        <begin position="405"/>
        <end position="427"/>
    </location>
</feature>
<dbReference type="SMART" id="SM00382">
    <property type="entry name" value="AAA"/>
    <property type="match status" value="2"/>
</dbReference>
<evidence type="ECO:0000256" key="4">
    <source>
        <dbReference type="ARBA" id="ARBA00022840"/>
    </source>
</evidence>
<evidence type="ECO:0000256" key="6">
    <source>
        <dbReference type="ARBA" id="ARBA00023136"/>
    </source>
</evidence>
<feature type="region of interest" description="Disordered" evidence="7">
    <location>
        <begin position="1"/>
        <end position="22"/>
    </location>
</feature>
<dbReference type="FunFam" id="3.40.50.300:FF:000327">
    <property type="entry name" value="ATP-binding cassette sub-family A member 3"/>
    <property type="match status" value="1"/>
</dbReference>
<dbReference type="InterPro" id="IPR013525">
    <property type="entry name" value="ABC2_TM"/>
</dbReference>
<feature type="transmembrane region" description="Helical" evidence="8">
    <location>
        <begin position="26"/>
        <end position="47"/>
    </location>
</feature>
<dbReference type="InterPro" id="IPR003439">
    <property type="entry name" value="ABC_transporter-like_ATP-bd"/>
</dbReference>
<reference evidence="11" key="1">
    <citation type="journal article" date="2010" name="Nature">
        <title>The Amphimedon queenslandica genome and the evolution of animal complexity.</title>
        <authorList>
            <person name="Srivastava M."/>
            <person name="Simakov O."/>
            <person name="Chapman J."/>
            <person name="Fahey B."/>
            <person name="Gauthier M.E."/>
            <person name="Mitros T."/>
            <person name="Richards G.S."/>
            <person name="Conaco C."/>
            <person name="Dacre M."/>
            <person name="Hellsten U."/>
            <person name="Larroux C."/>
            <person name="Putnam N.H."/>
            <person name="Stanke M."/>
            <person name="Adamska M."/>
            <person name="Darling A."/>
            <person name="Degnan S.M."/>
            <person name="Oakley T.H."/>
            <person name="Plachetzki D.C."/>
            <person name="Zhai Y."/>
            <person name="Adamski M."/>
            <person name="Calcino A."/>
            <person name="Cummins S.F."/>
            <person name="Goodstein D.M."/>
            <person name="Harris C."/>
            <person name="Jackson D.J."/>
            <person name="Leys S.P."/>
            <person name="Shu S."/>
            <person name="Woodcroft B.J."/>
            <person name="Vervoort M."/>
            <person name="Kosik K.S."/>
            <person name="Manning G."/>
            <person name="Degnan B.M."/>
            <person name="Rokhsar D.S."/>
        </authorList>
    </citation>
    <scope>NUCLEOTIDE SEQUENCE [LARGE SCALE GENOMIC DNA]</scope>
</reference>
<evidence type="ECO:0000256" key="5">
    <source>
        <dbReference type="ARBA" id="ARBA00022989"/>
    </source>
</evidence>
<feature type="transmembrane region" description="Helical" evidence="8">
    <location>
        <begin position="447"/>
        <end position="470"/>
    </location>
</feature>
<dbReference type="GO" id="GO:0005319">
    <property type="term" value="F:lipid transporter activity"/>
    <property type="evidence" value="ECO:0007669"/>
    <property type="project" value="TreeGrafter"/>
</dbReference>
<keyword evidence="2 8" id="KW-0812">Transmembrane</keyword>
<dbReference type="FunFam" id="3.40.50.300:FF:000933">
    <property type="entry name" value="ABC transporter A family member 7"/>
    <property type="match status" value="1"/>
</dbReference>
<dbReference type="STRING" id="400682.A0A1X7UBY1"/>
<dbReference type="KEGG" id="aqu:100641471"/>
<protein>
    <recommendedName>
        <fullName evidence="9">ABC transporter domain-containing protein</fullName>
    </recommendedName>
</protein>
<feature type="transmembrane region" description="Helical" evidence="8">
    <location>
        <begin position="1584"/>
        <end position="1602"/>
    </location>
</feature>
<evidence type="ECO:0000256" key="3">
    <source>
        <dbReference type="ARBA" id="ARBA00022741"/>
    </source>
</evidence>
<feature type="transmembrane region" description="Helical" evidence="8">
    <location>
        <begin position="1487"/>
        <end position="1513"/>
    </location>
</feature>
<dbReference type="GO" id="GO:0016020">
    <property type="term" value="C:membrane"/>
    <property type="evidence" value="ECO:0007669"/>
    <property type="project" value="UniProtKB-SubCell"/>
</dbReference>
<dbReference type="PANTHER" id="PTHR19229">
    <property type="entry name" value="ATP-BINDING CASSETTE TRANSPORTER SUBFAMILY A ABCA"/>
    <property type="match status" value="1"/>
</dbReference>
<comment type="subcellular location">
    <subcellularLocation>
        <location evidence="1">Membrane</location>
        <topology evidence="1">Multi-pass membrane protein</topology>
    </subcellularLocation>
</comment>
<dbReference type="GO" id="GO:0140359">
    <property type="term" value="F:ABC-type transporter activity"/>
    <property type="evidence" value="ECO:0007669"/>
    <property type="project" value="InterPro"/>
</dbReference>
<feature type="transmembrane region" description="Helical" evidence="8">
    <location>
        <begin position="344"/>
        <end position="367"/>
    </location>
</feature>
<feature type="transmembrane region" description="Helical" evidence="8">
    <location>
        <begin position="1423"/>
        <end position="1449"/>
    </location>
</feature>
<proteinExistence type="predicted"/>
<dbReference type="GO" id="GO:0016887">
    <property type="term" value="F:ATP hydrolysis activity"/>
    <property type="evidence" value="ECO:0007669"/>
    <property type="project" value="InterPro"/>
</dbReference>
<dbReference type="InterPro" id="IPR003593">
    <property type="entry name" value="AAA+_ATPase"/>
</dbReference>
<dbReference type="PROSITE" id="PS00211">
    <property type="entry name" value="ABC_TRANSPORTER_1"/>
    <property type="match status" value="1"/>
</dbReference>
<reference evidence="10" key="2">
    <citation type="submission" date="2017-05" db="UniProtKB">
        <authorList>
            <consortium name="EnsemblMetazoa"/>
        </authorList>
    </citation>
    <scope>IDENTIFICATION</scope>
</reference>
<dbReference type="PANTHER" id="PTHR19229:SF268">
    <property type="entry name" value="ABC TRANSPORTER DOMAIN-CONTAINING PROTEIN"/>
    <property type="match status" value="1"/>
</dbReference>
<dbReference type="Pfam" id="PF00005">
    <property type="entry name" value="ABC_tran"/>
    <property type="match status" value="2"/>
</dbReference>
<name>A0A1X7UBY1_AMPQE</name>
<dbReference type="Proteomes" id="UP000007879">
    <property type="component" value="Unassembled WGS sequence"/>
</dbReference>
<feature type="transmembrane region" description="Helical" evidence="8">
    <location>
        <begin position="53"/>
        <end position="72"/>
    </location>
</feature>
<dbReference type="PROSITE" id="PS50893">
    <property type="entry name" value="ABC_TRANSPORTER_2"/>
    <property type="match status" value="2"/>
</dbReference>
<evidence type="ECO:0000259" key="9">
    <source>
        <dbReference type="PROSITE" id="PS50893"/>
    </source>
</evidence>
<dbReference type="Pfam" id="PF12698">
    <property type="entry name" value="ABC2_membrane_3"/>
    <property type="match status" value="2"/>
</dbReference>
<evidence type="ECO:0000256" key="2">
    <source>
        <dbReference type="ARBA" id="ARBA00022692"/>
    </source>
</evidence>
<feature type="compositionally biased region" description="Low complexity" evidence="7">
    <location>
        <begin position="8"/>
        <end position="22"/>
    </location>
</feature>
<dbReference type="InterPro" id="IPR017871">
    <property type="entry name" value="ABC_transporter-like_CS"/>
</dbReference>
<gene>
    <name evidence="10" type="primary">100641471</name>
</gene>
<sequence length="2024" mass="225755">MDEEVGCTTESPVLSDSSSSTTGRRICSACWLTVVQFFLLLWKNFILQIRRPVGTIFEILVPICAVAVIVGFRLGLFTAEDRCFVTFESDPLVIPNLNNIQFPYNVYYAPAAGNNSIVQSITAIMAPKIALSGGNLIGVDTEEDFIAAIRNDNLTERFRGCFLEGAAIYFHDPINSTDIEYSIRLRQNPAPSDTWFTDFVSRRFQPRGARIRPNFYLNEGFLHLQKIVDEAIVEHTTGLPVDVNVQVRQFPYPPYRRDIFLTIVDFILPLFVILSFIYSAGVFVKELVLEKETRIRETMKIMGLSNWVLWTSWFTKQFLFYLIPTIIMTLMLRFATVFPKSNPFLVFVYLSMYMLSGISFCFFISVWFSTARIGLMAGFICWFVAYFPYLFIAPNYESISLGPKLGVCIIPNSCVGFGVTVLSILELRQEGLTFSNFATPLSLDDPIHMGWIVLMLAIDTFVYMLLYWYIDAVKPGEYGVPKPFYFPFLPSYWCGVKRSRNIKSEELLGGSDEGFNPEAHEPDPVNIPAGIEIEKLTKIYNQRTLRKRKVAVDRLSLKMYKGQITALLGHNGAGKTTTMSILTGLFPPTSGGAYINGLSVVSDIDIIRRNLGICPQHNVLFDRLTVSEHLHFFARLKGAPSTGISSEVDTLIDDLLLKDKRRVKSMNLSGGMKRKLSVAIALVGGSEVVILDEPTSGMDPYARRATWDLLTKHKEGRTILLTTHFMDEADLLGDRIAIMSEGKLRCSGSSLFLKSRYGVGYHMTMVKGSSCDSGRVTSLVKETVSGAEQVTDVGAELSFLLPAQSTQQFPDLFDILDSRKEELGINSFGVSVTTMEEVFIRVSSGTDEILLDNKRSMSPVQSKPFVRPKENNETAFITDIEDTDNVNETQTAQVVFANDEADEITPAPTPAPPTTGRPSILQLADDTETAIHGAYGTFKSSYVSLNTGFKLWCQQFWAIFLKRFYNSLRFWVAIIWQLIIPLLFVLWGLILGVTNTGFNADDPSRVLTIENSALSDNRTFFYAQFGDSSLFSSRDVDILGLTRYSDMTDIINEMINSTALINSSNINNCCNYKYQLLDKYCASRTMSQLMSGGSVCPSNEGFGYRPCPECLQCCRAKDYSYSISTCTNPYVQDTATRSDTSANAIATDFCPRPPAVSIDEMLNPVPPTGPLDDVNVFVAERLLDLSTEIDVYDFSLRYQGGFVLHSTGPTYATCGCQNDTDETCSFLSYSLSTNSSFNSSSRINSLSELCSALEADQPSCANADWNYNYNYLSDVCSANASCRGVSFDFTQSPAQCSCTDPNQCQIGQTSQAPPPSDSPPTVTVWYNNQPYHMVAAALNGFYNIYLRSRNTNLTVTVHNNPLPRNIDSQITDAQQEFLGFTISSTAVFGLSFLFASFVIFLVQERDTKAKHLQFVSGVYPSSYWLATFCWDLLNSLIPAVLTVILFAAFQIDGYKGENIGAIFLLVLLGCWAAIPVNYVTSFIFSNALVGFCLMLVFFYFGSLIFQVVVFLLVADYPDTSENLSYIFLLHPAYALAIGLANMYTNQGIKNTCEQTPQSRAICEARGIEYADSVFQFLSPGIGHIYLYMALEGVFFLLLAIIIERNFFIPELKRFLFSRNKVDSINDNYNNDMEIQEDSDVVEERNKVNSLKNYSESDAVVIKNLVKEYKDVSATVCSCIPRCREGCKLAVRSINVIIPNGECFGLLGVNGAGKTTTFKILTGDITPSGGTALLNGYNISTQLNEVQQRIGYCPQFDALIERMTGRELLTMFARLRGIPEPAIKGCVQTEIERLDLIKYANKRCGTYSGGNKRKLSTAVSLVGSPPILLLDEPTTGMDPATRRFLWDVLTGIIREGRSVILTSHSMEECEALCTRLAIMVNGQFKCLGSIQHLKSKFGSGYTLQVKVQPLSSESEGVKGFNSRVSFRRSQSREVASPSHSSVNVSYRDTHTVEQFINKTFPGSILLEHHQSSVTYQIPAEGVNWSSLFRKVEENKEQLGIIDYSVSQTTLDQVFINFAKEQEEES</sequence>
<feature type="domain" description="ABC transporter" evidence="9">
    <location>
        <begin position="1666"/>
        <end position="1905"/>
    </location>
</feature>
<dbReference type="InterPro" id="IPR026082">
    <property type="entry name" value="ABCA"/>
</dbReference>
<evidence type="ECO:0000256" key="1">
    <source>
        <dbReference type="ARBA" id="ARBA00004141"/>
    </source>
</evidence>
<dbReference type="OrthoDB" id="6512918at2759"/>
<feature type="transmembrane region" description="Helical" evidence="8">
    <location>
        <begin position="970"/>
        <end position="990"/>
    </location>
</feature>
<dbReference type="EnsemblMetazoa" id="Aqu2.1.24972_001">
    <property type="protein sequence ID" value="Aqu2.1.24972_001"/>
    <property type="gene ID" value="Aqu2.1.24972"/>
</dbReference>
<keyword evidence="4" id="KW-0067">ATP-binding</keyword>
<feature type="domain" description="ABC transporter" evidence="9">
    <location>
        <begin position="531"/>
        <end position="766"/>
    </location>
</feature>
<keyword evidence="11" id="KW-1185">Reference proteome</keyword>
<feature type="transmembrane region" description="Helical" evidence="8">
    <location>
        <begin position="1461"/>
        <end position="1480"/>
    </location>
</feature>
<dbReference type="eggNOG" id="KOG0059">
    <property type="taxonomic scope" value="Eukaryota"/>
</dbReference>
<dbReference type="EnsemblMetazoa" id="XM_019999641.1">
    <property type="protein sequence ID" value="XP_019855200.1"/>
    <property type="gene ID" value="LOC100641471"/>
</dbReference>
<feature type="transmembrane region" description="Helical" evidence="8">
    <location>
        <begin position="318"/>
        <end position="337"/>
    </location>
</feature>
<organism evidence="10">
    <name type="scientific">Amphimedon queenslandica</name>
    <name type="common">Sponge</name>
    <dbReference type="NCBI Taxonomy" id="400682"/>
    <lineage>
        <taxon>Eukaryota</taxon>
        <taxon>Metazoa</taxon>
        <taxon>Porifera</taxon>
        <taxon>Demospongiae</taxon>
        <taxon>Heteroscleromorpha</taxon>
        <taxon>Haplosclerida</taxon>
        <taxon>Niphatidae</taxon>
        <taxon>Amphimedon</taxon>
    </lineage>
</organism>
<dbReference type="InterPro" id="IPR056264">
    <property type="entry name" value="R2_ABCA1-4-like"/>
</dbReference>
<evidence type="ECO:0000313" key="10">
    <source>
        <dbReference type="EnsemblMetazoa" id="Aqu2.1.24972_001"/>
    </source>
</evidence>